<organism evidence="1 2">
    <name type="scientific">Nocardia otitidiscaviarum</name>
    <dbReference type="NCBI Taxonomy" id="1823"/>
    <lineage>
        <taxon>Bacteria</taxon>
        <taxon>Bacillati</taxon>
        <taxon>Actinomycetota</taxon>
        <taxon>Actinomycetes</taxon>
        <taxon>Mycobacteriales</taxon>
        <taxon>Nocardiaceae</taxon>
        <taxon>Nocardia</taxon>
    </lineage>
</organism>
<gene>
    <name evidence="1" type="ORF">NCTC1934_04683</name>
</gene>
<dbReference type="Proteomes" id="UP000255467">
    <property type="component" value="Unassembled WGS sequence"/>
</dbReference>
<dbReference type="EMBL" id="UGRY01000002">
    <property type="protein sequence ID" value="SUA81250.1"/>
    <property type="molecule type" value="Genomic_DNA"/>
</dbReference>
<dbReference type="AlphaFoldDB" id="A0A378YXK6"/>
<dbReference type="RefSeq" id="WP_039814812.1">
    <property type="nucleotide sequence ID" value="NZ_UGRY01000002.1"/>
</dbReference>
<reference evidence="1 2" key="1">
    <citation type="submission" date="2018-06" db="EMBL/GenBank/DDBJ databases">
        <authorList>
            <consortium name="Pathogen Informatics"/>
            <person name="Doyle S."/>
        </authorList>
    </citation>
    <scope>NUCLEOTIDE SEQUENCE [LARGE SCALE GENOMIC DNA]</scope>
    <source>
        <strain evidence="1 2">NCTC1934</strain>
    </source>
</reference>
<keyword evidence="2" id="KW-1185">Reference proteome</keyword>
<evidence type="ECO:0000313" key="2">
    <source>
        <dbReference type="Proteomes" id="UP000255467"/>
    </source>
</evidence>
<sequence>MTVTDRPARQGQPWTAEDYALLFDALARGLDDDDIADLCERTVTGVRTRARWLLDNAYAERSALGALGRMAAAPDFEWEDFVWETHQRHRLPLWGAAADEVLTTGWSAARPPSMAELTEQLGVGERDIARRCIRLRLAEHCGEVVDRFGAASGGELEVVARLARSAVPIGVLTVTDGGGAVVHQSLHPSLRAALAALPGLNLAEVVEPAAWTAALRAVGEGHTRALRTGVWGEWPEDLAASADLHDSAQSARRG</sequence>
<dbReference type="OrthoDB" id="4555382at2"/>
<protein>
    <submittedName>
        <fullName evidence="1">Uncharacterized protein</fullName>
    </submittedName>
</protein>
<proteinExistence type="predicted"/>
<accession>A0A378YXK6</accession>
<name>A0A378YXK6_9NOCA</name>
<evidence type="ECO:0000313" key="1">
    <source>
        <dbReference type="EMBL" id="SUA81250.1"/>
    </source>
</evidence>